<dbReference type="EMBL" id="CAEZXY010000001">
    <property type="protein sequence ID" value="CAB4692482.1"/>
    <property type="molecule type" value="Genomic_DNA"/>
</dbReference>
<dbReference type="EMBL" id="CAFBNJ010000001">
    <property type="protein sequence ID" value="CAB4938914.1"/>
    <property type="molecule type" value="Genomic_DNA"/>
</dbReference>
<dbReference type="GO" id="GO:0046872">
    <property type="term" value="F:metal ion binding"/>
    <property type="evidence" value="ECO:0007669"/>
    <property type="project" value="UniProtKB-KW"/>
</dbReference>
<evidence type="ECO:0000313" key="10">
    <source>
        <dbReference type="EMBL" id="CAB4692482.1"/>
    </source>
</evidence>
<dbReference type="AlphaFoldDB" id="A0A6J6HBN0"/>
<name>A0A6J6HBN0_9ZZZZ</name>
<evidence type="ECO:0000256" key="5">
    <source>
        <dbReference type="ARBA" id="ARBA00023014"/>
    </source>
</evidence>
<keyword evidence="3" id="KW-0249">Electron transport</keyword>
<evidence type="ECO:0000256" key="1">
    <source>
        <dbReference type="ARBA" id="ARBA00022448"/>
    </source>
</evidence>
<keyword evidence="5" id="KW-0411">Iron-sulfur</keyword>
<organism evidence="9">
    <name type="scientific">freshwater metagenome</name>
    <dbReference type="NCBI Taxonomy" id="449393"/>
    <lineage>
        <taxon>unclassified sequences</taxon>
        <taxon>metagenomes</taxon>
        <taxon>ecological metagenomes</taxon>
    </lineage>
</organism>
<evidence type="ECO:0000256" key="3">
    <source>
        <dbReference type="ARBA" id="ARBA00022982"/>
    </source>
</evidence>
<dbReference type="InterPro" id="IPR051269">
    <property type="entry name" value="Fe-S_cluster_ET"/>
</dbReference>
<dbReference type="GO" id="GO:0051536">
    <property type="term" value="F:iron-sulfur cluster binding"/>
    <property type="evidence" value="ECO:0007669"/>
    <property type="project" value="UniProtKB-KW"/>
</dbReference>
<evidence type="ECO:0000256" key="2">
    <source>
        <dbReference type="ARBA" id="ARBA00022723"/>
    </source>
</evidence>
<evidence type="ECO:0000313" key="8">
    <source>
        <dbReference type="EMBL" id="CAB4574660.1"/>
    </source>
</evidence>
<evidence type="ECO:0000313" key="9">
    <source>
        <dbReference type="EMBL" id="CAB4611051.1"/>
    </source>
</evidence>
<dbReference type="EMBL" id="CAFBRD010000001">
    <property type="protein sequence ID" value="CAB5072468.1"/>
    <property type="molecule type" value="Genomic_DNA"/>
</dbReference>
<dbReference type="EMBL" id="CAESAL010000001">
    <property type="protein sequence ID" value="CAB4329243.1"/>
    <property type="molecule type" value="Genomic_DNA"/>
</dbReference>
<proteinExistence type="predicted"/>
<evidence type="ECO:0000313" key="12">
    <source>
        <dbReference type="EMBL" id="CAB4938914.1"/>
    </source>
</evidence>
<dbReference type="EMBL" id="CAEZVC010000001">
    <property type="protein sequence ID" value="CAB4611051.1"/>
    <property type="molecule type" value="Genomic_DNA"/>
</dbReference>
<evidence type="ECO:0000256" key="4">
    <source>
        <dbReference type="ARBA" id="ARBA00023004"/>
    </source>
</evidence>
<dbReference type="Pfam" id="PF13459">
    <property type="entry name" value="Fer4_15"/>
    <property type="match status" value="1"/>
</dbReference>
<evidence type="ECO:0000313" key="6">
    <source>
        <dbReference type="EMBL" id="CAB4329243.1"/>
    </source>
</evidence>
<keyword evidence="1" id="KW-0813">Transport</keyword>
<keyword evidence="2" id="KW-0479">Metal-binding</keyword>
<evidence type="ECO:0000313" key="13">
    <source>
        <dbReference type="EMBL" id="CAB5072468.1"/>
    </source>
</evidence>
<dbReference type="EMBL" id="CAEZTY010000001">
    <property type="protein sequence ID" value="CAB4574660.1"/>
    <property type="molecule type" value="Genomic_DNA"/>
</dbReference>
<dbReference type="PANTHER" id="PTHR36923:SF3">
    <property type="entry name" value="FERREDOXIN"/>
    <property type="match status" value="1"/>
</dbReference>
<dbReference type="EMBL" id="CAEUNJ010000146">
    <property type="protein sequence ID" value="CAB4373013.1"/>
    <property type="molecule type" value="Genomic_DNA"/>
</dbReference>
<sequence length="71" mass="7899">MTLPFLITLDRDNCMGSGMCSFHAPTTFDIDDDMKVVLLDTRDDVAAIRAAAESCPKYVITLTERTTEIEL</sequence>
<reference evidence="9" key="1">
    <citation type="submission" date="2020-05" db="EMBL/GenBank/DDBJ databases">
        <authorList>
            <person name="Chiriac C."/>
            <person name="Salcher M."/>
            <person name="Ghai R."/>
            <person name="Kavagutti S V."/>
        </authorList>
    </citation>
    <scope>NUCLEOTIDE SEQUENCE</scope>
</reference>
<protein>
    <submittedName>
        <fullName evidence="9">Unannotated protein</fullName>
    </submittedName>
</protein>
<dbReference type="SUPFAM" id="SSF54862">
    <property type="entry name" value="4Fe-4S ferredoxins"/>
    <property type="match status" value="1"/>
</dbReference>
<dbReference type="EMBL" id="CAFAAM010000187">
    <property type="protein sequence ID" value="CAB4812815.1"/>
    <property type="molecule type" value="Genomic_DNA"/>
</dbReference>
<dbReference type="PANTHER" id="PTHR36923">
    <property type="entry name" value="FERREDOXIN"/>
    <property type="match status" value="1"/>
</dbReference>
<gene>
    <name evidence="8" type="ORF">UFOPK1762_00054</name>
    <name evidence="9" type="ORF">UFOPK1906_00033</name>
    <name evidence="10" type="ORF">UFOPK2624_00060</name>
    <name evidence="11" type="ORF">UFOPK3010_01257</name>
    <name evidence="6" type="ORF">UFOPK3331_00014</name>
    <name evidence="12" type="ORF">UFOPK3785_00038</name>
    <name evidence="7" type="ORF">UFOPK4201_02066</name>
    <name evidence="13" type="ORF">UFOPK4371_00014</name>
</gene>
<dbReference type="Gene3D" id="3.30.70.20">
    <property type="match status" value="1"/>
</dbReference>
<evidence type="ECO:0000313" key="7">
    <source>
        <dbReference type="EMBL" id="CAB4373013.1"/>
    </source>
</evidence>
<accession>A0A6J6HBN0</accession>
<evidence type="ECO:0000313" key="11">
    <source>
        <dbReference type="EMBL" id="CAB4812815.1"/>
    </source>
</evidence>
<keyword evidence="4" id="KW-0408">Iron</keyword>